<feature type="transmembrane region" description="Helical" evidence="1">
    <location>
        <begin position="148"/>
        <end position="181"/>
    </location>
</feature>
<reference evidence="2 3" key="1">
    <citation type="submission" date="2024-01" db="EMBL/GenBank/DDBJ databases">
        <title>Genome assemblies of Stephania.</title>
        <authorList>
            <person name="Yang L."/>
        </authorList>
    </citation>
    <scope>NUCLEOTIDE SEQUENCE [LARGE SCALE GENOMIC DNA]</scope>
    <source>
        <strain evidence="2">JXDWG</strain>
        <tissue evidence="2">Leaf</tissue>
    </source>
</reference>
<accession>A0AAP0PH06</accession>
<evidence type="ECO:0000313" key="3">
    <source>
        <dbReference type="Proteomes" id="UP001419268"/>
    </source>
</evidence>
<organism evidence="2 3">
    <name type="scientific">Stephania cephalantha</name>
    <dbReference type="NCBI Taxonomy" id="152367"/>
    <lineage>
        <taxon>Eukaryota</taxon>
        <taxon>Viridiplantae</taxon>
        <taxon>Streptophyta</taxon>
        <taxon>Embryophyta</taxon>
        <taxon>Tracheophyta</taxon>
        <taxon>Spermatophyta</taxon>
        <taxon>Magnoliopsida</taxon>
        <taxon>Ranunculales</taxon>
        <taxon>Menispermaceae</taxon>
        <taxon>Menispermoideae</taxon>
        <taxon>Cissampelideae</taxon>
        <taxon>Stephania</taxon>
    </lineage>
</organism>
<name>A0AAP0PH06_9MAGN</name>
<gene>
    <name evidence="2" type="ORF">Scep_010212</name>
</gene>
<evidence type="ECO:0000256" key="1">
    <source>
        <dbReference type="SAM" id="Phobius"/>
    </source>
</evidence>
<keyword evidence="3" id="KW-1185">Reference proteome</keyword>
<evidence type="ECO:0000313" key="2">
    <source>
        <dbReference type="EMBL" id="KAK9140531.1"/>
    </source>
</evidence>
<proteinExistence type="predicted"/>
<comment type="caution">
    <text evidence="2">The sequence shown here is derived from an EMBL/GenBank/DDBJ whole genome shotgun (WGS) entry which is preliminary data.</text>
</comment>
<keyword evidence="1" id="KW-1133">Transmembrane helix</keyword>
<dbReference type="AlphaFoldDB" id="A0AAP0PH06"/>
<sequence length="247" mass="28496">MTPNLDGQVIQVRLMGFGEMRKLAPLHSPVSIFVELVFQCPDLALELLSRDINVEKIFYGVEKSVDVRVRVKLVFLQIDHSLQEDQLIFVAPESLNLERIVFIANTIMVVLEFEFLFRVRVDVVRLRCYAFGTGGSIGCCGIRALTFFFIVIAIAIFFFFIVIAIAFFFFIIIIAIAFFIASTFFTVVFFFYFIAAFFYSGFTFLSEFFFFVGRRAIRRGFGHFGLFVALLVEKEILGFFFFSKRRG</sequence>
<feature type="transmembrane region" description="Helical" evidence="1">
    <location>
        <begin position="187"/>
        <end position="212"/>
    </location>
</feature>
<dbReference type="EMBL" id="JBBNAG010000004">
    <property type="protein sequence ID" value="KAK9140531.1"/>
    <property type="molecule type" value="Genomic_DNA"/>
</dbReference>
<keyword evidence="1" id="KW-0812">Transmembrane</keyword>
<protein>
    <submittedName>
        <fullName evidence="2">Uncharacterized protein</fullName>
    </submittedName>
</protein>
<keyword evidence="1" id="KW-0472">Membrane</keyword>
<dbReference type="Proteomes" id="UP001419268">
    <property type="component" value="Unassembled WGS sequence"/>
</dbReference>
<feature type="transmembrane region" description="Helical" evidence="1">
    <location>
        <begin position="224"/>
        <end position="242"/>
    </location>
</feature>